<comment type="catalytic activity">
    <reaction evidence="1">
        <text>2 6,7-dimethyl-8-(1-D-ribityl)lumazine + H(+) = 5-amino-6-(D-ribitylamino)uracil + riboflavin</text>
        <dbReference type="Rhea" id="RHEA:20772"/>
        <dbReference type="ChEBI" id="CHEBI:15378"/>
        <dbReference type="ChEBI" id="CHEBI:15934"/>
        <dbReference type="ChEBI" id="CHEBI:57986"/>
        <dbReference type="ChEBI" id="CHEBI:58201"/>
        <dbReference type="EC" id="2.5.1.9"/>
    </reaction>
</comment>
<evidence type="ECO:0000313" key="13">
    <source>
        <dbReference type="EMBL" id="EHP46862.1"/>
    </source>
</evidence>
<dbReference type="InterPro" id="IPR023366">
    <property type="entry name" value="ATP_synth_asu-like_sf"/>
</dbReference>
<evidence type="ECO:0000313" key="14">
    <source>
        <dbReference type="Proteomes" id="UP000004892"/>
    </source>
</evidence>
<keyword evidence="7" id="KW-0686">Riboflavin biosynthesis</keyword>
<dbReference type="FunFam" id="2.40.30.20:FF:000004">
    <property type="entry name" value="Riboflavin synthase, alpha subunit"/>
    <property type="match status" value="1"/>
</dbReference>
<evidence type="ECO:0000256" key="2">
    <source>
        <dbReference type="ARBA" id="ARBA00002803"/>
    </source>
</evidence>
<sequence length="211" mass="23142">MFTGIIEEIGKIKSMLRGGKSVVIEVEAEKVLKDTKIGDSIATNGVCLTVTFLGDSFFRADVMPETMRRSNLGLLRPGDPVNLERALCLNSRLGGHLVAGHIDGTGRIVDVQREDNALWFTVSTGADLLRYIVQKGSIAIDGVSLTIAYVDEAVFRVSVIPHTQEETTLLRKRTGDIVNLENDMIVRYVEKLMGKENTKGLSLSFLEANGF</sequence>
<dbReference type="GeneID" id="98069436"/>
<evidence type="ECO:0000256" key="6">
    <source>
        <dbReference type="ARBA" id="ARBA00013950"/>
    </source>
</evidence>
<evidence type="ECO:0000256" key="5">
    <source>
        <dbReference type="ARBA" id="ARBA00012827"/>
    </source>
</evidence>
<dbReference type="InterPro" id="IPR017938">
    <property type="entry name" value="Riboflavin_synthase-like_b-brl"/>
</dbReference>
<dbReference type="EMBL" id="ADMC01000024">
    <property type="protein sequence ID" value="EHP46862.1"/>
    <property type="molecule type" value="Genomic_DNA"/>
</dbReference>
<organism evidence="13 14">
    <name type="scientific">Odoribacter laneus YIT 12061</name>
    <dbReference type="NCBI Taxonomy" id="742817"/>
    <lineage>
        <taxon>Bacteria</taxon>
        <taxon>Pseudomonadati</taxon>
        <taxon>Bacteroidota</taxon>
        <taxon>Bacteroidia</taxon>
        <taxon>Bacteroidales</taxon>
        <taxon>Odoribacteraceae</taxon>
        <taxon>Odoribacter</taxon>
    </lineage>
</organism>
<keyword evidence="8" id="KW-0808">Transferase</keyword>
<dbReference type="PANTHER" id="PTHR21098:SF12">
    <property type="entry name" value="RIBOFLAVIN SYNTHASE"/>
    <property type="match status" value="1"/>
</dbReference>
<feature type="domain" description="Lumazine-binding" evidence="12">
    <location>
        <begin position="1"/>
        <end position="96"/>
    </location>
</feature>
<comment type="function">
    <text evidence="2">Catalyzes the dismutation of two molecules of 6,7-dimethyl-8-ribityllumazine, resulting in the formation of riboflavin and 5-amino-6-(D-ribitylamino)uracil.</text>
</comment>
<dbReference type="HOGENOM" id="CLU_034388_2_0_10"/>
<comment type="pathway">
    <text evidence="3">Cofactor biosynthesis; riboflavin biosynthesis; riboflavin from 2-hydroxy-3-oxobutyl phosphate and 5-amino-6-(D-ribitylamino)uracil: step 2/2.</text>
</comment>
<evidence type="ECO:0000256" key="8">
    <source>
        <dbReference type="ARBA" id="ARBA00022679"/>
    </source>
</evidence>
<evidence type="ECO:0000256" key="3">
    <source>
        <dbReference type="ARBA" id="ARBA00004887"/>
    </source>
</evidence>
<name>H1DHZ1_9BACT</name>
<comment type="subunit">
    <text evidence="4">Homotrimer.</text>
</comment>
<keyword evidence="14" id="KW-1185">Reference proteome</keyword>
<keyword evidence="9" id="KW-0677">Repeat</keyword>
<dbReference type="EC" id="2.5.1.9" evidence="5 10"/>
<dbReference type="InterPro" id="IPR001783">
    <property type="entry name" value="Lumazine-bd"/>
</dbReference>
<dbReference type="Pfam" id="PF00677">
    <property type="entry name" value="Lum_binding"/>
    <property type="match status" value="2"/>
</dbReference>
<dbReference type="NCBIfam" id="NF009566">
    <property type="entry name" value="PRK13020.1"/>
    <property type="match status" value="1"/>
</dbReference>
<feature type="domain" description="Lumazine-binding" evidence="12">
    <location>
        <begin position="97"/>
        <end position="193"/>
    </location>
</feature>
<dbReference type="SUPFAM" id="SSF63380">
    <property type="entry name" value="Riboflavin synthase domain-like"/>
    <property type="match status" value="2"/>
</dbReference>
<dbReference type="GO" id="GO:0009231">
    <property type="term" value="P:riboflavin biosynthetic process"/>
    <property type="evidence" value="ECO:0007669"/>
    <property type="project" value="UniProtKB-KW"/>
</dbReference>
<dbReference type="NCBIfam" id="NF006767">
    <property type="entry name" value="PRK09289.1"/>
    <property type="match status" value="1"/>
</dbReference>
<dbReference type="CDD" id="cd00402">
    <property type="entry name" value="Riboflavin_synthase_like"/>
    <property type="match status" value="1"/>
</dbReference>
<dbReference type="STRING" id="742817.HMPREF9449_01877"/>
<protein>
    <recommendedName>
        <fullName evidence="6 10">Riboflavin synthase</fullName>
        <ecNumber evidence="5 10">2.5.1.9</ecNumber>
    </recommendedName>
</protein>
<proteinExistence type="predicted"/>
<dbReference type="PROSITE" id="PS51177">
    <property type="entry name" value="LUMAZINE_BIND"/>
    <property type="match status" value="2"/>
</dbReference>
<dbReference type="PIRSF" id="PIRSF000498">
    <property type="entry name" value="Riboflavin_syn_A"/>
    <property type="match status" value="1"/>
</dbReference>
<dbReference type="InterPro" id="IPR026017">
    <property type="entry name" value="Lumazine-bd_dom"/>
</dbReference>
<evidence type="ECO:0000256" key="1">
    <source>
        <dbReference type="ARBA" id="ARBA00000968"/>
    </source>
</evidence>
<dbReference type="FunFam" id="2.40.30.20:FF:000003">
    <property type="entry name" value="Riboflavin synthase, alpha subunit"/>
    <property type="match status" value="1"/>
</dbReference>
<accession>H1DHZ1</accession>
<dbReference type="eggNOG" id="COG0307">
    <property type="taxonomic scope" value="Bacteria"/>
</dbReference>
<dbReference type="AlphaFoldDB" id="H1DHZ1"/>
<dbReference type="Proteomes" id="UP000004892">
    <property type="component" value="Unassembled WGS sequence"/>
</dbReference>
<evidence type="ECO:0000256" key="9">
    <source>
        <dbReference type="ARBA" id="ARBA00022737"/>
    </source>
</evidence>
<evidence type="ECO:0000256" key="4">
    <source>
        <dbReference type="ARBA" id="ARBA00011233"/>
    </source>
</evidence>
<evidence type="ECO:0000259" key="12">
    <source>
        <dbReference type="PROSITE" id="PS51177"/>
    </source>
</evidence>
<evidence type="ECO:0000256" key="10">
    <source>
        <dbReference type="NCBIfam" id="TIGR00187"/>
    </source>
</evidence>
<evidence type="ECO:0000256" key="7">
    <source>
        <dbReference type="ARBA" id="ARBA00022619"/>
    </source>
</evidence>
<dbReference type="NCBIfam" id="TIGR00187">
    <property type="entry name" value="ribE"/>
    <property type="match status" value="1"/>
</dbReference>
<evidence type="ECO:0000256" key="11">
    <source>
        <dbReference type="PROSITE-ProRule" id="PRU00524"/>
    </source>
</evidence>
<gene>
    <name evidence="13" type="ORF">HMPREF9449_01877</name>
</gene>
<dbReference type="PANTHER" id="PTHR21098">
    <property type="entry name" value="RIBOFLAVIN SYNTHASE ALPHA CHAIN"/>
    <property type="match status" value="1"/>
</dbReference>
<reference evidence="13 14" key="1">
    <citation type="submission" date="2012-01" db="EMBL/GenBank/DDBJ databases">
        <title>The Genome Sequence of Odoribacter laneus YIT 12061.</title>
        <authorList>
            <consortium name="The Broad Institute Genome Sequencing Platform"/>
            <person name="Earl A."/>
            <person name="Ward D."/>
            <person name="Feldgarden M."/>
            <person name="Gevers D."/>
            <person name="Morotomi M."/>
            <person name="Young S.K."/>
            <person name="Zeng Q."/>
            <person name="Gargeya S."/>
            <person name="Fitzgerald M."/>
            <person name="Haas B."/>
            <person name="Abouelleil A."/>
            <person name="Alvarado L."/>
            <person name="Arachchi H.M."/>
            <person name="Berlin A."/>
            <person name="Chapman S.B."/>
            <person name="Gearin G."/>
            <person name="Goldberg J."/>
            <person name="Griggs A."/>
            <person name="Gujja S."/>
            <person name="Hansen M."/>
            <person name="Heiman D."/>
            <person name="Howarth C."/>
            <person name="Larimer J."/>
            <person name="Lui A."/>
            <person name="MacDonald P.J.P."/>
            <person name="McCowen C."/>
            <person name="Montmayeur A."/>
            <person name="Murphy C."/>
            <person name="Neiman D."/>
            <person name="Pearson M."/>
            <person name="Priest M."/>
            <person name="Roberts A."/>
            <person name="Saif S."/>
            <person name="Shea T."/>
            <person name="Sisk P."/>
            <person name="Stolte C."/>
            <person name="Sykes S."/>
            <person name="Wortman J."/>
            <person name="Nusbaum C."/>
            <person name="Birren B."/>
        </authorList>
    </citation>
    <scope>NUCLEOTIDE SEQUENCE [LARGE SCALE GENOMIC DNA]</scope>
    <source>
        <strain evidence="13 14">YIT 12061</strain>
    </source>
</reference>
<dbReference type="Gene3D" id="2.40.30.20">
    <property type="match status" value="2"/>
</dbReference>
<comment type="caution">
    <text evidence="13">The sequence shown here is derived from an EMBL/GenBank/DDBJ whole genome shotgun (WGS) entry which is preliminary data.</text>
</comment>
<feature type="repeat" description="Lumazine-binding" evidence="11">
    <location>
        <begin position="97"/>
        <end position="193"/>
    </location>
</feature>
<feature type="repeat" description="Lumazine-binding" evidence="11">
    <location>
        <begin position="1"/>
        <end position="96"/>
    </location>
</feature>
<dbReference type="RefSeq" id="WP_009137024.1">
    <property type="nucleotide sequence ID" value="NZ_JH594596.1"/>
</dbReference>
<dbReference type="GO" id="GO:0004746">
    <property type="term" value="F:riboflavin synthase activity"/>
    <property type="evidence" value="ECO:0007669"/>
    <property type="project" value="UniProtKB-UniRule"/>
</dbReference>
<dbReference type="PATRIC" id="fig|742817.3.peg.1998"/>